<keyword evidence="2" id="KW-1185">Reference proteome</keyword>
<comment type="caution">
    <text evidence="1">The sequence shown here is derived from an EMBL/GenBank/DDBJ whole genome shotgun (WGS) entry which is preliminary data.</text>
</comment>
<dbReference type="AlphaFoldDB" id="A0A392PBH1"/>
<organism evidence="1 2">
    <name type="scientific">Trifolium medium</name>
    <dbReference type="NCBI Taxonomy" id="97028"/>
    <lineage>
        <taxon>Eukaryota</taxon>
        <taxon>Viridiplantae</taxon>
        <taxon>Streptophyta</taxon>
        <taxon>Embryophyta</taxon>
        <taxon>Tracheophyta</taxon>
        <taxon>Spermatophyta</taxon>
        <taxon>Magnoliopsida</taxon>
        <taxon>eudicotyledons</taxon>
        <taxon>Gunneridae</taxon>
        <taxon>Pentapetalae</taxon>
        <taxon>rosids</taxon>
        <taxon>fabids</taxon>
        <taxon>Fabales</taxon>
        <taxon>Fabaceae</taxon>
        <taxon>Papilionoideae</taxon>
        <taxon>50 kb inversion clade</taxon>
        <taxon>NPAAA clade</taxon>
        <taxon>Hologalegina</taxon>
        <taxon>IRL clade</taxon>
        <taxon>Trifolieae</taxon>
        <taxon>Trifolium</taxon>
    </lineage>
</organism>
<evidence type="ECO:0000313" key="1">
    <source>
        <dbReference type="EMBL" id="MCI09491.1"/>
    </source>
</evidence>
<protein>
    <submittedName>
        <fullName evidence="1">Uncharacterized protein</fullName>
    </submittedName>
</protein>
<sequence length="42" mass="4735">VMERPLLTSVSAIQPPIFAKMAMVNHGRTHKSPDSVRLNFRT</sequence>
<name>A0A392PBH1_9FABA</name>
<feature type="non-terminal residue" evidence="1">
    <location>
        <position position="1"/>
    </location>
</feature>
<proteinExistence type="predicted"/>
<dbReference type="EMBL" id="LXQA010072853">
    <property type="protein sequence ID" value="MCI09491.1"/>
    <property type="molecule type" value="Genomic_DNA"/>
</dbReference>
<reference evidence="1 2" key="1">
    <citation type="journal article" date="2018" name="Front. Plant Sci.">
        <title>Red Clover (Trifolium pratense) and Zigzag Clover (T. medium) - A Picture of Genomic Similarities and Differences.</title>
        <authorList>
            <person name="Dluhosova J."/>
            <person name="Istvanek J."/>
            <person name="Nedelnik J."/>
            <person name="Repkova J."/>
        </authorList>
    </citation>
    <scope>NUCLEOTIDE SEQUENCE [LARGE SCALE GENOMIC DNA]</scope>
    <source>
        <strain evidence="2">cv. 10/8</strain>
        <tissue evidence="1">Leaf</tissue>
    </source>
</reference>
<evidence type="ECO:0000313" key="2">
    <source>
        <dbReference type="Proteomes" id="UP000265520"/>
    </source>
</evidence>
<dbReference type="Proteomes" id="UP000265520">
    <property type="component" value="Unassembled WGS sequence"/>
</dbReference>
<accession>A0A392PBH1</accession>